<accession>A0AAD9ILE3</accession>
<comment type="caution">
    <text evidence="1">The sequence shown here is derived from an EMBL/GenBank/DDBJ whole genome shotgun (WGS) entry which is preliminary data.</text>
</comment>
<reference evidence="1" key="1">
    <citation type="submission" date="2021-01" db="EMBL/GenBank/DDBJ databases">
        <authorList>
            <person name="Eckstrom K.M.E."/>
        </authorList>
    </citation>
    <scope>NUCLEOTIDE SEQUENCE</scope>
    <source>
        <strain evidence="1">UVCC 0001</strain>
    </source>
</reference>
<dbReference type="Proteomes" id="UP001255856">
    <property type="component" value="Unassembled WGS sequence"/>
</dbReference>
<evidence type="ECO:0000313" key="2">
    <source>
        <dbReference type="Proteomes" id="UP001255856"/>
    </source>
</evidence>
<name>A0AAD9ILE3_PROWI</name>
<dbReference type="PANTHER" id="PTHR31694">
    <property type="entry name" value="DESICCATION-LIKE PROTEIN"/>
    <property type="match status" value="1"/>
</dbReference>
<gene>
    <name evidence="1" type="ORF">QBZ16_000485</name>
</gene>
<dbReference type="PANTHER" id="PTHR31694:SF26">
    <property type="entry name" value="OS05G0151100 PROTEIN"/>
    <property type="match status" value="1"/>
</dbReference>
<dbReference type="InterPro" id="IPR052965">
    <property type="entry name" value="Pigment-catalase-like"/>
</dbReference>
<dbReference type="EMBL" id="JASFZW010000001">
    <property type="protein sequence ID" value="KAK2080631.1"/>
    <property type="molecule type" value="Genomic_DNA"/>
</dbReference>
<protein>
    <recommendedName>
        <fullName evidence="3">Ferritin-like domain-containing protein</fullName>
    </recommendedName>
</protein>
<evidence type="ECO:0000313" key="1">
    <source>
        <dbReference type="EMBL" id="KAK2080631.1"/>
    </source>
</evidence>
<sequence>MKEKKYTDADLLNFLVNTECLEAEFNSLAAFGVGMHPKLFGKASETPTGGKKADLSWDIQLWAEEVARDEIGHVRILHEALGADGVCNVEWDPYKNDINFILSTFALEEIGATGDKGITGLVAFNGNATVVDLVGGLAQSAGYQSAADRFLLWTLRNETVPEFGKTVAEVTGAITQRRQALTGHVSVDQALVYRGGINVVPTEGNGVTIARTPQQVLSILTEGASNGKGGFFPDGVNGRITTPDPFNPPSDLNDLVRQANAPYVIVPSFKDVEDPFKLQNIPGPVDATKGSTAGVTEGTGSWFTSILPGVHDKEL</sequence>
<evidence type="ECO:0008006" key="3">
    <source>
        <dbReference type="Google" id="ProtNLM"/>
    </source>
</evidence>
<proteinExistence type="predicted"/>
<keyword evidence="2" id="KW-1185">Reference proteome</keyword>
<dbReference type="AlphaFoldDB" id="A0AAD9ILE3"/>
<dbReference type="Pfam" id="PF13668">
    <property type="entry name" value="Ferritin_2"/>
    <property type="match status" value="1"/>
</dbReference>
<organism evidence="1 2">
    <name type="scientific">Prototheca wickerhamii</name>
    <dbReference type="NCBI Taxonomy" id="3111"/>
    <lineage>
        <taxon>Eukaryota</taxon>
        <taxon>Viridiplantae</taxon>
        <taxon>Chlorophyta</taxon>
        <taxon>core chlorophytes</taxon>
        <taxon>Trebouxiophyceae</taxon>
        <taxon>Chlorellales</taxon>
        <taxon>Chlorellaceae</taxon>
        <taxon>Prototheca</taxon>
    </lineage>
</organism>